<organism evidence="1 2">
    <name type="scientific">Marchantia polymorpha</name>
    <name type="common">Common liverwort</name>
    <name type="synonym">Marchantia aquatica</name>
    <dbReference type="NCBI Taxonomy" id="3197"/>
    <lineage>
        <taxon>Eukaryota</taxon>
        <taxon>Viridiplantae</taxon>
        <taxon>Streptophyta</taxon>
        <taxon>Embryophyta</taxon>
        <taxon>Marchantiophyta</taxon>
        <taxon>Marchantiopsida</taxon>
        <taxon>Marchantiidae</taxon>
        <taxon>Marchantiales</taxon>
        <taxon>Marchantiaceae</taxon>
        <taxon>Marchantia</taxon>
    </lineage>
</organism>
<evidence type="ECO:0000313" key="2">
    <source>
        <dbReference type="Proteomes" id="UP000244005"/>
    </source>
</evidence>
<sequence length="125" mass="14227">MEHNRASVKLVSWCLLPRRLTFRHTLRLCASRLNAEGGCIGHQSARPLEVRVGSLYARARACGTSAFRCERSSEIFVQTPEILRGLKKIMDPCVHRSRSTPHAHGFSRETRRGLLFFQVYEGQTC</sequence>
<proteinExistence type="predicted"/>
<evidence type="ECO:0000313" key="1">
    <source>
        <dbReference type="EMBL" id="PTQ48911.1"/>
    </source>
</evidence>
<dbReference type="Proteomes" id="UP000244005">
    <property type="component" value="Unassembled WGS sequence"/>
</dbReference>
<protein>
    <submittedName>
        <fullName evidence="1">Uncharacterized protein</fullName>
    </submittedName>
</protein>
<dbReference type="AlphaFoldDB" id="A0A2R6XS13"/>
<dbReference type="EMBL" id="KZ772676">
    <property type="protein sequence ID" value="PTQ48911.1"/>
    <property type="molecule type" value="Genomic_DNA"/>
</dbReference>
<accession>A0A2R6XS13</accession>
<dbReference type="Gramene" id="Mp3g15040.1">
    <property type="protein sequence ID" value="Mp3g15040.1.cds1"/>
    <property type="gene ID" value="Mp3g15040"/>
</dbReference>
<gene>
    <name evidence="1" type="ORF">MARPO_0004s0168</name>
</gene>
<keyword evidence="2" id="KW-1185">Reference proteome</keyword>
<reference evidence="2" key="1">
    <citation type="journal article" date="2017" name="Cell">
        <title>Insights into land plant evolution garnered from the Marchantia polymorpha genome.</title>
        <authorList>
            <person name="Bowman J.L."/>
            <person name="Kohchi T."/>
            <person name="Yamato K.T."/>
            <person name="Jenkins J."/>
            <person name="Shu S."/>
            <person name="Ishizaki K."/>
            <person name="Yamaoka S."/>
            <person name="Nishihama R."/>
            <person name="Nakamura Y."/>
            <person name="Berger F."/>
            <person name="Adam C."/>
            <person name="Aki S.S."/>
            <person name="Althoff F."/>
            <person name="Araki T."/>
            <person name="Arteaga-Vazquez M.A."/>
            <person name="Balasubrmanian S."/>
            <person name="Barry K."/>
            <person name="Bauer D."/>
            <person name="Boehm C.R."/>
            <person name="Briginshaw L."/>
            <person name="Caballero-Perez J."/>
            <person name="Catarino B."/>
            <person name="Chen F."/>
            <person name="Chiyoda S."/>
            <person name="Chovatia M."/>
            <person name="Davies K.M."/>
            <person name="Delmans M."/>
            <person name="Demura T."/>
            <person name="Dierschke T."/>
            <person name="Dolan L."/>
            <person name="Dorantes-Acosta A.E."/>
            <person name="Eklund D.M."/>
            <person name="Florent S.N."/>
            <person name="Flores-Sandoval E."/>
            <person name="Fujiyama A."/>
            <person name="Fukuzawa H."/>
            <person name="Galik B."/>
            <person name="Grimanelli D."/>
            <person name="Grimwood J."/>
            <person name="Grossniklaus U."/>
            <person name="Hamada T."/>
            <person name="Haseloff J."/>
            <person name="Hetherington A.J."/>
            <person name="Higo A."/>
            <person name="Hirakawa Y."/>
            <person name="Hundley H.N."/>
            <person name="Ikeda Y."/>
            <person name="Inoue K."/>
            <person name="Inoue S.I."/>
            <person name="Ishida S."/>
            <person name="Jia Q."/>
            <person name="Kakita M."/>
            <person name="Kanazawa T."/>
            <person name="Kawai Y."/>
            <person name="Kawashima T."/>
            <person name="Kennedy M."/>
            <person name="Kinose K."/>
            <person name="Kinoshita T."/>
            <person name="Kohara Y."/>
            <person name="Koide E."/>
            <person name="Komatsu K."/>
            <person name="Kopischke S."/>
            <person name="Kubo M."/>
            <person name="Kyozuka J."/>
            <person name="Lagercrantz U."/>
            <person name="Lin S.S."/>
            <person name="Lindquist E."/>
            <person name="Lipzen A.M."/>
            <person name="Lu C.W."/>
            <person name="De Luna E."/>
            <person name="Martienssen R.A."/>
            <person name="Minamino N."/>
            <person name="Mizutani M."/>
            <person name="Mizutani M."/>
            <person name="Mochizuki N."/>
            <person name="Monte I."/>
            <person name="Mosher R."/>
            <person name="Nagasaki H."/>
            <person name="Nakagami H."/>
            <person name="Naramoto S."/>
            <person name="Nishitani K."/>
            <person name="Ohtani M."/>
            <person name="Okamoto T."/>
            <person name="Okumura M."/>
            <person name="Phillips J."/>
            <person name="Pollak B."/>
            <person name="Reinders A."/>
            <person name="Rovekamp M."/>
            <person name="Sano R."/>
            <person name="Sawa S."/>
            <person name="Schmid M.W."/>
            <person name="Shirakawa M."/>
            <person name="Solano R."/>
            <person name="Spunde A."/>
            <person name="Suetsugu N."/>
            <person name="Sugano S."/>
            <person name="Sugiyama A."/>
            <person name="Sun R."/>
            <person name="Suzuki Y."/>
            <person name="Takenaka M."/>
            <person name="Takezawa D."/>
            <person name="Tomogane H."/>
            <person name="Tsuzuki M."/>
            <person name="Ueda T."/>
            <person name="Umeda M."/>
            <person name="Ward J.M."/>
            <person name="Watanabe Y."/>
            <person name="Yazaki K."/>
            <person name="Yokoyama R."/>
            <person name="Yoshitake Y."/>
            <person name="Yotsui I."/>
            <person name="Zachgo S."/>
            <person name="Schmutz J."/>
        </authorList>
    </citation>
    <scope>NUCLEOTIDE SEQUENCE [LARGE SCALE GENOMIC DNA]</scope>
    <source>
        <strain evidence="2">Tak-1</strain>
    </source>
</reference>
<name>A0A2R6XS13_MARPO</name>